<dbReference type="PIRSF" id="PIRSF030066">
    <property type="entry name" value="UCP030066"/>
    <property type="match status" value="1"/>
</dbReference>
<comment type="caution">
    <text evidence="6">The sequence shown here is derived from an EMBL/GenBank/DDBJ whole genome shotgun (WGS) entry which is preliminary data.</text>
</comment>
<name>A0A562SMQ0_CHIJA</name>
<sequence>MNKPEKLPLSISRARLIAYWIFTGFLVFECVYAATWCFNWLNKGYYNRLMEQIGFPAYFPYILGTATLLAAPVFVLPRLALFKEWAYFGMAMIYIGGITCHLYVADGVKTIFPALFFLSITIGSWALRPPSRKLQDSNQRPSTP</sequence>
<evidence type="ECO:0000256" key="2">
    <source>
        <dbReference type="ARBA" id="ARBA00022692"/>
    </source>
</evidence>
<dbReference type="RefSeq" id="WP_145718767.1">
    <property type="nucleotide sequence ID" value="NZ_BAAAFY010000006.1"/>
</dbReference>
<evidence type="ECO:0000256" key="4">
    <source>
        <dbReference type="ARBA" id="ARBA00023136"/>
    </source>
</evidence>
<dbReference type="Pfam" id="PF13564">
    <property type="entry name" value="DoxX_2"/>
    <property type="match status" value="1"/>
</dbReference>
<feature type="transmembrane region" description="Helical" evidence="5">
    <location>
        <begin position="58"/>
        <end position="76"/>
    </location>
</feature>
<feature type="transmembrane region" description="Helical" evidence="5">
    <location>
        <begin position="85"/>
        <end position="104"/>
    </location>
</feature>
<evidence type="ECO:0000313" key="6">
    <source>
        <dbReference type="EMBL" id="TWI82565.1"/>
    </source>
</evidence>
<protein>
    <submittedName>
        <fullName evidence="6">DoxX-like protein</fullName>
    </submittedName>
</protein>
<dbReference type="EMBL" id="VLLG01000006">
    <property type="protein sequence ID" value="TWI82565.1"/>
    <property type="molecule type" value="Genomic_DNA"/>
</dbReference>
<evidence type="ECO:0000256" key="5">
    <source>
        <dbReference type="SAM" id="Phobius"/>
    </source>
</evidence>
<dbReference type="InterPro" id="IPR016944">
    <property type="entry name" value="UCP030066"/>
</dbReference>
<proteinExistence type="predicted"/>
<evidence type="ECO:0000256" key="1">
    <source>
        <dbReference type="ARBA" id="ARBA00004141"/>
    </source>
</evidence>
<comment type="subcellular location">
    <subcellularLocation>
        <location evidence="1">Membrane</location>
        <topology evidence="1">Multi-pass membrane protein</topology>
    </subcellularLocation>
</comment>
<evidence type="ECO:0000256" key="3">
    <source>
        <dbReference type="ARBA" id="ARBA00022989"/>
    </source>
</evidence>
<dbReference type="AlphaFoldDB" id="A0A562SMQ0"/>
<keyword evidence="7" id="KW-1185">Reference proteome</keyword>
<dbReference type="Proteomes" id="UP000316778">
    <property type="component" value="Unassembled WGS sequence"/>
</dbReference>
<feature type="transmembrane region" description="Helical" evidence="5">
    <location>
        <begin position="16"/>
        <end position="38"/>
    </location>
</feature>
<keyword evidence="4 5" id="KW-0472">Membrane</keyword>
<reference evidence="6 7" key="1">
    <citation type="journal article" date="2013" name="Stand. Genomic Sci.">
        <title>Genomic Encyclopedia of Type Strains, Phase I: The one thousand microbial genomes (KMG-I) project.</title>
        <authorList>
            <person name="Kyrpides N.C."/>
            <person name="Woyke T."/>
            <person name="Eisen J.A."/>
            <person name="Garrity G."/>
            <person name="Lilburn T.G."/>
            <person name="Beck B.J."/>
            <person name="Whitman W.B."/>
            <person name="Hugenholtz P."/>
            <person name="Klenk H.P."/>
        </authorList>
    </citation>
    <scope>NUCLEOTIDE SEQUENCE [LARGE SCALE GENOMIC DNA]</scope>
    <source>
        <strain evidence="6 7">DSM 13484</strain>
    </source>
</reference>
<dbReference type="OrthoDB" id="678700at2"/>
<keyword evidence="3 5" id="KW-1133">Transmembrane helix</keyword>
<dbReference type="GO" id="GO:0016020">
    <property type="term" value="C:membrane"/>
    <property type="evidence" value="ECO:0007669"/>
    <property type="project" value="UniProtKB-SubCell"/>
</dbReference>
<dbReference type="InterPro" id="IPR032808">
    <property type="entry name" value="DoxX"/>
</dbReference>
<evidence type="ECO:0000313" key="7">
    <source>
        <dbReference type="Proteomes" id="UP000316778"/>
    </source>
</evidence>
<gene>
    <name evidence="6" type="ORF">LX66_5139</name>
</gene>
<feature type="transmembrane region" description="Helical" evidence="5">
    <location>
        <begin position="110"/>
        <end position="127"/>
    </location>
</feature>
<organism evidence="6 7">
    <name type="scientific">Chitinophaga japonensis</name>
    <name type="common">Flexibacter japonensis</name>
    <dbReference type="NCBI Taxonomy" id="104662"/>
    <lineage>
        <taxon>Bacteria</taxon>
        <taxon>Pseudomonadati</taxon>
        <taxon>Bacteroidota</taxon>
        <taxon>Chitinophagia</taxon>
        <taxon>Chitinophagales</taxon>
        <taxon>Chitinophagaceae</taxon>
        <taxon>Chitinophaga</taxon>
    </lineage>
</organism>
<accession>A0A562SMQ0</accession>
<keyword evidence="2 5" id="KW-0812">Transmembrane</keyword>